<dbReference type="InterPro" id="IPR003501">
    <property type="entry name" value="PTS_EIIB_2/3"/>
</dbReference>
<evidence type="ECO:0000256" key="4">
    <source>
        <dbReference type="ARBA" id="ARBA00022679"/>
    </source>
</evidence>
<reference evidence="9 10" key="2">
    <citation type="submission" date="2014-09" db="EMBL/GenBank/DDBJ databases">
        <authorList>
            <consortium name="NBRP consortium"/>
            <person name="Sawabe T."/>
            <person name="Meirelles P."/>
            <person name="Nakanishi M."/>
            <person name="Sayaka M."/>
            <person name="Hattori M."/>
            <person name="Ohkuma M."/>
        </authorList>
    </citation>
    <scope>NUCLEOTIDE SEQUENCE [LARGE SCALE GENOMIC DNA]</scope>
    <source>
        <strain evidence="10">JCM19235</strain>
    </source>
</reference>
<gene>
    <name evidence="9" type="ORF">JCM19235_3786</name>
</gene>
<evidence type="ECO:0000256" key="7">
    <source>
        <dbReference type="PROSITE-ProRule" id="PRU00423"/>
    </source>
</evidence>
<accession>A0A090S2P6</accession>
<dbReference type="PANTHER" id="PTHR34581:SF2">
    <property type="entry name" value="PTS SYSTEM N,N'-DIACETYLCHITOBIOSE-SPECIFIC EIIB COMPONENT"/>
    <property type="match status" value="1"/>
</dbReference>
<dbReference type="GO" id="GO:0009401">
    <property type="term" value="P:phosphoenolpyruvate-dependent sugar phosphotransferase system"/>
    <property type="evidence" value="ECO:0007669"/>
    <property type="project" value="UniProtKB-KW"/>
</dbReference>
<dbReference type="CDD" id="cd05564">
    <property type="entry name" value="PTS_IIB_chitobiose_lichenan"/>
    <property type="match status" value="1"/>
</dbReference>
<keyword evidence="6" id="KW-0418">Kinase</keyword>
<proteinExistence type="predicted"/>
<reference evidence="9 10" key="1">
    <citation type="submission" date="2014-09" db="EMBL/GenBank/DDBJ databases">
        <title>Vibrio maritimus JCM 19235. (C45) whole genome shotgun sequence.</title>
        <authorList>
            <person name="Sawabe T."/>
            <person name="Meirelles P."/>
            <person name="Nakanishi M."/>
            <person name="Sayaka M."/>
            <person name="Hattori M."/>
            <person name="Ohkuma M."/>
        </authorList>
    </citation>
    <scope>NUCLEOTIDE SEQUENCE [LARGE SCALE GENOMIC DNA]</scope>
    <source>
        <strain evidence="10">JCM19235</strain>
    </source>
</reference>
<name>A0A090S2P6_9VIBR</name>
<keyword evidence="5" id="KW-0598">Phosphotransferase system</keyword>
<dbReference type="InterPro" id="IPR036095">
    <property type="entry name" value="PTS_EIIB-like_sf"/>
</dbReference>
<sequence>MKILLLCSAGMSTSILVKKMEEAAKNQSIDAEILAVPIAEFEAKLDDWDVFLLGPQVKFRQQEFSTLAAKQGKKVLAINPMDYGAMRGDKVLATAIEALSETA</sequence>
<dbReference type="GO" id="GO:0008982">
    <property type="term" value="F:protein-N(PI)-phosphohistidine-sugar phosphotransferase activity"/>
    <property type="evidence" value="ECO:0007669"/>
    <property type="project" value="InterPro"/>
</dbReference>
<dbReference type="PANTHER" id="PTHR34581">
    <property type="entry name" value="PTS SYSTEM N,N'-DIACETYLCHITOBIOSE-SPECIFIC EIIB COMPONENT"/>
    <property type="match status" value="1"/>
</dbReference>
<organism evidence="9 10">
    <name type="scientific">Vibrio maritimus</name>
    <dbReference type="NCBI Taxonomy" id="990268"/>
    <lineage>
        <taxon>Bacteria</taxon>
        <taxon>Pseudomonadati</taxon>
        <taxon>Pseudomonadota</taxon>
        <taxon>Gammaproteobacteria</taxon>
        <taxon>Vibrionales</taxon>
        <taxon>Vibrionaceae</taxon>
        <taxon>Vibrio</taxon>
    </lineage>
</organism>
<dbReference type="Gene3D" id="3.40.50.2300">
    <property type="match status" value="1"/>
</dbReference>
<feature type="modified residue" description="Phosphocysteine; by EIIA" evidence="7">
    <location>
        <position position="7"/>
    </location>
</feature>
<evidence type="ECO:0000313" key="10">
    <source>
        <dbReference type="Proteomes" id="UP000029228"/>
    </source>
</evidence>
<keyword evidence="2" id="KW-0597">Phosphoprotein</keyword>
<dbReference type="AlphaFoldDB" id="A0A090S2P6"/>
<dbReference type="Pfam" id="PF02302">
    <property type="entry name" value="PTS_IIB"/>
    <property type="match status" value="1"/>
</dbReference>
<dbReference type="Proteomes" id="UP000029228">
    <property type="component" value="Unassembled WGS sequence"/>
</dbReference>
<evidence type="ECO:0000256" key="1">
    <source>
        <dbReference type="ARBA" id="ARBA00022448"/>
    </source>
</evidence>
<dbReference type="PROSITE" id="PS51100">
    <property type="entry name" value="PTS_EIIB_TYPE_3"/>
    <property type="match status" value="1"/>
</dbReference>
<dbReference type="EC" id="2.7.1.69" evidence="9"/>
<comment type="caution">
    <text evidence="9">The sequence shown here is derived from an EMBL/GenBank/DDBJ whole genome shotgun (WGS) entry which is preliminary data.</text>
</comment>
<dbReference type="SUPFAM" id="SSF52794">
    <property type="entry name" value="PTS system IIB component-like"/>
    <property type="match status" value="1"/>
</dbReference>
<evidence type="ECO:0000256" key="2">
    <source>
        <dbReference type="ARBA" id="ARBA00022553"/>
    </source>
</evidence>
<evidence type="ECO:0000313" key="9">
    <source>
        <dbReference type="EMBL" id="GAL20784.1"/>
    </source>
</evidence>
<protein>
    <submittedName>
        <fullName evidence="9">PTS systemcellobiose-specific IIB component</fullName>
        <ecNumber evidence="9">2.7.1.69</ecNumber>
    </submittedName>
</protein>
<dbReference type="STRING" id="990268.JCM19235_3786"/>
<evidence type="ECO:0000256" key="5">
    <source>
        <dbReference type="ARBA" id="ARBA00022683"/>
    </source>
</evidence>
<keyword evidence="3" id="KW-0762">Sugar transport</keyword>
<keyword evidence="1" id="KW-0813">Transport</keyword>
<evidence type="ECO:0000256" key="6">
    <source>
        <dbReference type="ARBA" id="ARBA00022777"/>
    </source>
</evidence>
<evidence type="ECO:0000259" key="8">
    <source>
        <dbReference type="PROSITE" id="PS51100"/>
    </source>
</evidence>
<feature type="domain" description="PTS EIIB type-3" evidence="8">
    <location>
        <begin position="1"/>
        <end position="103"/>
    </location>
</feature>
<keyword evidence="10" id="KW-1185">Reference proteome</keyword>
<dbReference type="OrthoDB" id="9808134at2"/>
<keyword evidence="4 9" id="KW-0808">Transferase</keyword>
<dbReference type="GO" id="GO:0016301">
    <property type="term" value="F:kinase activity"/>
    <property type="evidence" value="ECO:0007669"/>
    <property type="project" value="UniProtKB-KW"/>
</dbReference>
<evidence type="ECO:0000256" key="3">
    <source>
        <dbReference type="ARBA" id="ARBA00022597"/>
    </source>
</evidence>
<dbReference type="InterPro" id="IPR051819">
    <property type="entry name" value="PTS_sugar-specific_EIIB"/>
</dbReference>
<dbReference type="EMBL" id="BBMR01000006">
    <property type="protein sequence ID" value="GAL20784.1"/>
    <property type="molecule type" value="Genomic_DNA"/>
</dbReference>
<dbReference type="InterPro" id="IPR013012">
    <property type="entry name" value="PTS_EIIB_3"/>
</dbReference>